<gene>
    <name evidence="1" type="ORF">RU07_01255</name>
</gene>
<dbReference type="EMBL" id="JXQV01000002">
    <property type="protein sequence ID" value="KIQ05505.1"/>
    <property type="molecule type" value="Genomic_DNA"/>
</dbReference>
<dbReference type="AlphaFoldDB" id="A0A0D0L6P7"/>
<protein>
    <submittedName>
        <fullName evidence="1">Uncharacterized protein</fullName>
    </submittedName>
</protein>
<name>A0A0D0L6P7_AGRTU</name>
<comment type="caution">
    <text evidence="1">The sequence shown here is derived from an EMBL/GenBank/DDBJ whole genome shotgun (WGS) entry which is preliminary data.</text>
</comment>
<proteinExistence type="predicted"/>
<organism evidence="1 2">
    <name type="scientific">Agrobacterium tumefaciens</name>
    <dbReference type="NCBI Taxonomy" id="358"/>
    <lineage>
        <taxon>Bacteria</taxon>
        <taxon>Pseudomonadati</taxon>
        <taxon>Pseudomonadota</taxon>
        <taxon>Alphaproteobacteria</taxon>
        <taxon>Hyphomicrobiales</taxon>
        <taxon>Rhizobiaceae</taxon>
        <taxon>Rhizobium/Agrobacterium group</taxon>
        <taxon>Agrobacterium</taxon>
        <taxon>Agrobacterium tumefaciens complex</taxon>
    </lineage>
</organism>
<accession>A0A0D0L6P7</accession>
<reference evidence="1 2" key="1">
    <citation type="submission" date="2014-12" db="EMBL/GenBank/DDBJ databases">
        <title>16Stimator: statistical estimation of ribosomal gene copy numbers from draft genome assemblies.</title>
        <authorList>
            <person name="Perisin M.A."/>
            <person name="Vetter M."/>
            <person name="Gilbert J.A."/>
            <person name="Bergelson J."/>
        </authorList>
    </citation>
    <scope>NUCLEOTIDE SEQUENCE [LARGE SCALE GENOMIC DNA]</scope>
    <source>
        <strain evidence="1 2">MEJ076</strain>
    </source>
</reference>
<dbReference type="Proteomes" id="UP000035017">
    <property type="component" value="Unassembled WGS sequence"/>
</dbReference>
<evidence type="ECO:0000313" key="1">
    <source>
        <dbReference type="EMBL" id="KIQ05505.1"/>
    </source>
</evidence>
<sequence length="97" mass="10864">MLGEYATELASIVNGLTNHMHRLRAWYEIISELVSDDRLAVSHDFLDTLSTLALVQPSAVKSRFDFASGHLCHQANRLGNRSWTTFPKRTSTSTIST</sequence>
<evidence type="ECO:0000313" key="2">
    <source>
        <dbReference type="Proteomes" id="UP000035017"/>
    </source>
</evidence>